<dbReference type="InterPro" id="IPR000515">
    <property type="entry name" value="MetI-like"/>
</dbReference>
<feature type="transmembrane region" description="Helical" evidence="7">
    <location>
        <begin position="29"/>
        <end position="51"/>
    </location>
</feature>
<dbReference type="Pfam" id="PF00528">
    <property type="entry name" value="BPD_transp_1"/>
    <property type="match status" value="1"/>
</dbReference>
<comment type="similarity">
    <text evidence="7">Belongs to the binding-protein-dependent transport system permease family.</text>
</comment>
<dbReference type="CDD" id="cd06261">
    <property type="entry name" value="TM_PBP2"/>
    <property type="match status" value="1"/>
</dbReference>
<evidence type="ECO:0000256" key="1">
    <source>
        <dbReference type="ARBA" id="ARBA00004651"/>
    </source>
</evidence>
<feature type="transmembrane region" description="Helical" evidence="7">
    <location>
        <begin position="119"/>
        <end position="139"/>
    </location>
</feature>
<evidence type="ECO:0000256" key="5">
    <source>
        <dbReference type="ARBA" id="ARBA00022989"/>
    </source>
</evidence>
<evidence type="ECO:0000313" key="9">
    <source>
        <dbReference type="EMBL" id="GIP52792.1"/>
    </source>
</evidence>
<evidence type="ECO:0000256" key="3">
    <source>
        <dbReference type="ARBA" id="ARBA00022475"/>
    </source>
</evidence>
<keyword evidence="10" id="KW-1185">Reference proteome</keyword>
<keyword evidence="4 7" id="KW-0812">Transmembrane</keyword>
<evidence type="ECO:0000256" key="4">
    <source>
        <dbReference type="ARBA" id="ARBA00022692"/>
    </source>
</evidence>
<keyword evidence="6 7" id="KW-0472">Membrane</keyword>
<feature type="transmembrane region" description="Helical" evidence="7">
    <location>
        <begin position="7"/>
        <end position="23"/>
    </location>
</feature>
<dbReference type="PROSITE" id="PS50928">
    <property type="entry name" value="ABC_TM1"/>
    <property type="match status" value="1"/>
</dbReference>
<dbReference type="PANTHER" id="PTHR30151:SF38">
    <property type="entry name" value="ALIPHATIC SULFONATES TRANSPORT PERMEASE PROTEIN SSUC-RELATED"/>
    <property type="match status" value="1"/>
</dbReference>
<keyword evidence="3" id="KW-1003">Cell membrane</keyword>
<feature type="domain" description="ABC transmembrane type-1" evidence="8">
    <location>
        <begin position="1"/>
        <end position="144"/>
    </location>
</feature>
<organism evidence="9 10">
    <name type="scientific">Paenibacillus vini</name>
    <dbReference type="NCBI Taxonomy" id="1476024"/>
    <lineage>
        <taxon>Bacteria</taxon>
        <taxon>Bacillati</taxon>
        <taxon>Bacillota</taxon>
        <taxon>Bacilli</taxon>
        <taxon>Bacillales</taxon>
        <taxon>Paenibacillaceae</taxon>
        <taxon>Paenibacillus</taxon>
    </lineage>
</organism>
<evidence type="ECO:0000259" key="8">
    <source>
        <dbReference type="PROSITE" id="PS50928"/>
    </source>
</evidence>
<evidence type="ECO:0000313" key="10">
    <source>
        <dbReference type="Proteomes" id="UP000679992"/>
    </source>
</evidence>
<name>A0ABQ4M9Z6_9BACL</name>
<sequence>MLQMLRTIPHLAITPLFILWFGIGETSKILLIALGAFFPLYVNTFLGIRGVDRKLVEVARVLEFSRWQQIRLVILPGALPNVLLGVRLSLGVSWLGLVVAEMMGSSSGVGYLIQDARQFSVITIVFVGIAIFAAVGKLSDSLVRWLEKRLLKWRENFTG</sequence>
<dbReference type="SUPFAM" id="SSF161098">
    <property type="entry name" value="MetI-like"/>
    <property type="match status" value="1"/>
</dbReference>
<dbReference type="EMBL" id="BOSL01000004">
    <property type="protein sequence ID" value="GIP52792.1"/>
    <property type="molecule type" value="Genomic_DNA"/>
</dbReference>
<accession>A0ABQ4M9Z6</accession>
<keyword evidence="2 7" id="KW-0813">Transport</keyword>
<reference evidence="9 10" key="1">
    <citation type="submission" date="2021-03" db="EMBL/GenBank/DDBJ databases">
        <title>Antimicrobial resistance genes in bacteria isolated from Japanese honey, and their potential for conferring macrolide and lincosamide resistance in the American foulbrood pathogen Paenibacillus larvae.</title>
        <authorList>
            <person name="Okamoto M."/>
            <person name="Kumagai M."/>
            <person name="Kanamori H."/>
            <person name="Takamatsu D."/>
        </authorList>
    </citation>
    <scope>NUCLEOTIDE SEQUENCE [LARGE SCALE GENOMIC DNA]</scope>
    <source>
        <strain evidence="9 10">J42TS3</strain>
    </source>
</reference>
<proteinExistence type="inferred from homology"/>
<dbReference type="InterPro" id="IPR035906">
    <property type="entry name" value="MetI-like_sf"/>
</dbReference>
<feature type="transmembrane region" description="Helical" evidence="7">
    <location>
        <begin position="72"/>
        <end position="99"/>
    </location>
</feature>
<evidence type="ECO:0000256" key="7">
    <source>
        <dbReference type="RuleBase" id="RU363032"/>
    </source>
</evidence>
<protein>
    <recommendedName>
        <fullName evidence="8">ABC transmembrane type-1 domain-containing protein</fullName>
    </recommendedName>
</protein>
<comment type="caution">
    <text evidence="9">The sequence shown here is derived from an EMBL/GenBank/DDBJ whole genome shotgun (WGS) entry which is preliminary data.</text>
</comment>
<dbReference type="Proteomes" id="UP000679992">
    <property type="component" value="Unassembled WGS sequence"/>
</dbReference>
<evidence type="ECO:0000256" key="2">
    <source>
        <dbReference type="ARBA" id="ARBA00022448"/>
    </source>
</evidence>
<comment type="subcellular location">
    <subcellularLocation>
        <location evidence="1 7">Cell membrane</location>
        <topology evidence="1 7">Multi-pass membrane protein</topology>
    </subcellularLocation>
</comment>
<keyword evidence="5 7" id="KW-1133">Transmembrane helix</keyword>
<gene>
    <name evidence="9" type="ORF">J42TS3_18270</name>
</gene>
<dbReference type="Gene3D" id="1.10.3720.10">
    <property type="entry name" value="MetI-like"/>
    <property type="match status" value="1"/>
</dbReference>
<dbReference type="PANTHER" id="PTHR30151">
    <property type="entry name" value="ALKANE SULFONATE ABC TRANSPORTER-RELATED, MEMBRANE SUBUNIT"/>
    <property type="match status" value="1"/>
</dbReference>
<evidence type="ECO:0000256" key="6">
    <source>
        <dbReference type="ARBA" id="ARBA00023136"/>
    </source>
</evidence>